<keyword evidence="2" id="KW-1185">Reference proteome</keyword>
<gene>
    <name evidence="1" type="ORF">ARMGADRAFT_937696</name>
</gene>
<protein>
    <submittedName>
        <fullName evidence="1">Uncharacterized protein</fullName>
    </submittedName>
</protein>
<evidence type="ECO:0000313" key="2">
    <source>
        <dbReference type="Proteomes" id="UP000217790"/>
    </source>
</evidence>
<feature type="non-terminal residue" evidence="1">
    <location>
        <position position="1"/>
    </location>
</feature>
<organism evidence="1 2">
    <name type="scientific">Armillaria gallica</name>
    <name type="common">Bulbous honey fungus</name>
    <name type="synonym">Armillaria bulbosa</name>
    <dbReference type="NCBI Taxonomy" id="47427"/>
    <lineage>
        <taxon>Eukaryota</taxon>
        <taxon>Fungi</taxon>
        <taxon>Dikarya</taxon>
        <taxon>Basidiomycota</taxon>
        <taxon>Agaricomycotina</taxon>
        <taxon>Agaricomycetes</taxon>
        <taxon>Agaricomycetidae</taxon>
        <taxon>Agaricales</taxon>
        <taxon>Marasmiineae</taxon>
        <taxon>Physalacriaceae</taxon>
        <taxon>Armillaria</taxon>
    </lineage>
</organism>
<sequence>NELSTLCCHCQSFHKATYQKWARENGFASMLPDDHKELKAVKTESEWQTHLDPHLKECEKKGFVLPYTDELFQEVSIEWLVATDQPIDAFEHPAFKKMIHVAS</sequence>
<dbReference type="AlphaFoldDB" id="A0A2H3D273"/>
<accession>A0A2H3D273</accession>
<dbReference type="Proteomes" id="UP000217790">
    <property type="component" value="Unassembled WGS sequence"/>
</dbReference>
<evidence type="ECO:0000313" key="1">
    <source>
        <dbReference type="EMBL" id="PBK88170.1"/>
    </source>
</evidence>
<dbReference type="InParanoid" id="A0A2H3D273"/>
<dbReference type="OMA" id="KRMINIA"/>
<proteinExistence type="predicted"/>
<name>A0A2H3D273_ARMGA</name>
<dbReference type="EMBL" id="KZ293674">
    <property type="protein sequence ID" value="PBK88170.1"/>
    <property type="molecule type" value="Genomic_DNA"/>
</dbReference>
<dbReference type="OrthoDB" id="3256444at2759"/>
<reference evidence="2" key="1">
    <citation type="journal article" date="2017" name="Nat. Ecol. Evol.">
        <title>Genome expansion and lineage-specific genetic innovations in the forest pathogenic fungi Armillaria.</title>
        <authorList>
            <person name="Sipos G."/>
            <person name="Prasanna A.N."/>
            <person name="Walter M.C."/>
            <person name="O'Connor E."/>
            <person name="Balint B."/>
            <person name="Krizsan K."/>
            <person name="Kiss B."/>
            <person name="Hess J."/>
            <person name="Varga T."/>
            <person name="Slot J."/>
            <person name="Riley R."/>
            <person name="Boka B."/>
            <person name="Rigling D."/>
            <person name="Barry K."/>
            <person name="Lee J."/>
            <person name="Mihaltcheva S."/>
            <person name="LaButti K."/>
            <person name="Lipzen A."/>
            <person name="Waldron R."/>
            <person name="Moloney N.M."/>
            <person name="Sperisen C."/>
            <person name="Kredics L."/>
            <person name="Vagvoelgyi C."/>
            <person name="Patrignani A."/>
            <person name="Fitzpatrick D."/>
            <person name="Nagy I."/>
            <person name="Doyle S."/>
            <person name="Anderson J.B."/>
            <person name="Grigoriev I.V."/>
            <person name="Gueldener U."/>
            <person name="Muensterkoetter M."/>
            <person name="Nagy L.G."/>
        </authorList>
    </citation>
    <scope>NUCLEOTIDE SEQUENCE [LARGE SCALE GENOMIC DNA]</scope>
    <source>
        <strain evidence="2">Ar21-2</strain>
    </source>
</reference>